<dbReference type="RefSeq" id="WP_120271595.1">
    <property type="nucleotide sequence ID" value="NZ_RAPN01000001.1"/>
</dbReference>
<sequence>MKQILSLTLLLLLSISVVAQEVVDDEKQIVKEKKERLDHSGYNFKFIPLPYVNYNRSIGMITGVVPMIQLNPLRNDTLSPLSTIGALGLYSANESWGAGAFGMFYLKEDTWRISTGVGTGTLNFQFFLNLLNWWIPYDTRANFFVFIINRKIVEHLYGGLSYTYVDFQTNFADTPVDLEAALQSVGAQLILDSRNNVYNPFSGSNSKIQFTTFPEWMGNDFVSRNIDLQYNQYFSVRSFNDVLAVRFYGGVGIGDLSFNQQFVIGGTDVRGYTQGKYRGNNQLALQAEYRWNPFNKVGFVGFGGIASILDSVNDGDNGKILPGAGLGFRYVLLEKTGIRVGLDLAKGQDDWGVYFRIGEAF</sequence>
<evidence type="ECO:0000259" key="4">
    <source>
        <dbReference type="Pfam" id="PF01103"/>
    </source>
</evidence>
<keyword evidence="6" id="KW-1185">Reference proteome</keyword>
<comment type="caution">
    <text evidence="5">The sequence shown here is derived from an EMBL/GenBank/DDBJ whole genome shotgun (WGS) entry which is preliminary data.</text>
</comment>
<dbReference type="OrthoDB" id="9771071at2"/>
<proteinExistence type="predicted"/>
<dbReference type="Pfam" id="PF01103">
    <property type="entry name" value="Omp85"/>
    <property type="match status" value="1"/>
</dbReference>
<keyword evidence="3" id="KW-0732">Signal</keyword>
<comment type="subcellular location">
    <subcellularLocation>
        <location evidence="1">Membrane</location>
    </subcellularLocation>
</comment>
<evidence type="ECO:0000256" key="3">
    <source>
        <dbReference type="SAM" id="SignalP"/>
    </source>
</evidence>
<name>A0A419W3Z5_9BACT</name>
<reference evidence="5 6" key="1">
    <citation type="submission" date="2018-09" db="EMBL/GenBank/DDBJ databases">
        <title>Genomic Encyclopedia of Archaeal and Bacterial Type Strains, Phase II (KMG-II): from individual species to whole genera.</title>
        <authorList>
            <person name="Goeker M."/>
        </authorList>
    </citation>
    <scope>NUCLEOTIDE SEQUENCE [LARGE SCALE GENOMIC DNA]</scope>
    <source>
        <strain evidence="5 6">DSM 27148</strain>
    </source>
</reference>
<evidence type="ECO:0000313" key="6">
    <source>
        <dbReference type="Proteomes" id="UP000283387"/>
    </source>
</evidence>
<evidence type="ECO:0000256" key="1">
    <source>
        <dbReference type="ARBA" id="ARBA00004370"/>
    </source>
</evidence>
<organism evidence="5 6">
    <name type="scientific">Mangrovibacterium diazotrophicum</name>
    <dbReference type="NCBI Taxonomy" id="1261403"/>
    <lineage>
        <taxon>Bacteria</taxon>
        <taxon>Pseudomonadati</taxon>
        <taxon>Bacteroidota</taxon>
        <taxon>Bacteroidia</taxon>
        <taxon>Marinilabiliales</taxon>
        <taxon>Prolixibacteraceae</taxon>
        <taxon>Mangrovibacterium</taxon>
    </lineage>
</organism>
<protein>
    <submittedName>
        <fullName evidence="5">Surface antigen-like protein</fullName>
    </submittedName>
</protein>
<evidence type="ECO:0000256" key="2">
    <source>
        <dbReference type="ARBA" id="ARBA00023136"/>
    </source>
</evidence>
<dbReference type="Gene3D" id="2.40.160.50">
    <property type="entry name" value="membrane protein fhac: a member of the omp85/tpsb transporter family"/>
    <property type="match status" value="1"/>
</dbReference>
<dbReference type="InterPro" id="IPR000184">
    <property type="entry name" value="Bac_surfAg_D15"/>
</dbReference>
<dbReference type="GO" id="GO:0019867">
    <property type="term" value="C:outer membrane"/>
    <property type="evidence" value="ECO:0007669"/>
    <property type="project" value="InterPro"/>
</dbReference>
<gene>
    <name evidence="5" type="ORF">BC643_0506</name>
</gene>
<dbReference type="EMBL" id="RAPN01000001">
    <property type="protein sequence ID" value="RKD90170.1"/>
    <property type="molecule type" value="Genomic_DNA"/>
</dbReference>
<feature type="domain" description="Bacterial surface antigen (D15)" evidence="4">
    <location>
        <begin position="181"/>
        <end position="330"/>
    </location>
</feature>
<feature type="signal peptide" evidence="3">
    <location>
        <begin position="1"/>
        <end position="19"/>
    </location>
</feature>
<keyword evidence="2" id="KW-0472">Membrane</keyword>
<evidence type="ECO:0000313" key="5">
    <source>
        <dbReference type="EMBL" id="RKD90170.1"/>
    </source>
</evidence>
<accession>A0A419W3Z5</accession>
<dbReference type="AlphaFoldDB" id="A0A419W3Z5"/>
<feature type="chain" id="PRO_5019517519" evidence="3">
    <location>
        <begin position="20"/>
        <end position="361"/>
    </location>
</feature>
<dbReference type="Proteomes" id="UP000283387">
    <property type="component" value="Unassembled WGS sequence"/>
</dbReference>